<name>A0A3D8T0G2_9HELO</name>
<comment type="caution">
    <text evidence="3">The sequence shown here is derived from an EMBL/GenBank/DDBJ whole genome shotgun (WGS) entry which is preliminary data.</text>
</comment>
<keyword evidence="4" id="KW-1185">Reference proteome</keyword>
<dbReference type="EMBL" id="PDLN01000002">
    <property type="protein sequence ID" value="RDW91989.1"/>
    <property type="molecule type" value="Genomic_DNA"/>
</dbReference>
<evidence type="ECO:0000259" key="2">
    <source>
        <dbReference type="Pfam" id="PF25484"/>
    </source>
</evidence>
<organism evidence="3 4">
    <name type="scientific">Coleophoma crateriformis</name>
    <dbReference type="NCBI Taxonomy" id="565419"/>
    <lineage>
        <taxon>Eukaryota</taxon>
        <taxon>Fungi</taxon>
        <taxon>Dikarya</taxon>
        <taxon>Ascomycota</taxon>
        <taxon>Pezizomycotina</taxon>
        <taxon>Leotiomycetes</taxon>
        <taxon>Helotiales</taxon>
        <taxon>Dermateaceae</taxon>
        <taxon>Coleophoma</taxon>
    </lineage>
</organism>
<evidence type="ECO:0000313" key="3">
    <source>
        <dbReference type="EMBL" id="RDW91989.1"/>
    </source>
</evidence>
<protein>
    <recommendedName>
        <fullName evidence="2">DUF7907 domain-containing protein</fullName>
    </recommendedName>
</protein>
<dbReference type="Pfam" id="PF25484">
    <property type="entry name" value="DUF7907"/>
    <property type="match status" value="1"/>
</dbReference>
<evidence type="ECO:0000256" key="1">
    <source>
        <dbReference type="SAM" id="SignalP"/>
    </source>
</evidence>
<accession>A0A3D8T0G2</accession>
<feature type="domain" description="DUF7907" evidence="2">
    <location>
        <begin position="39"/>
        <end position="192"/>
    </location>
</feature>
<sequence>MAFSMFKSCTTLALTSLFLTSAAAPTARQAPNYAPTAQSDTFKVIANVTGTDLPQSVNGWALTSYHLSAGSGYAVLVDPTTPSRDFYINGTASEVRFNSATVVSDGGSPPFPWGMVVNSPANTVSIKAGMGEQGLGLTIFPDPVPKLHGPASAGWYACEAALPSGDAVQLFSMPLGDTAPAGCAQVTLLPQCTEGDGVEHPFANTVNCYPDVAGIDWTVYSA</sequence>
<dbReference type="InterPro" id="IPR057229">
    <property type="entry name" value="DUF7907"/>
</dbReference>
<dbReference type="AlphaFoldDB" id="A0A3D8T0G2"/>
<gene>
    <name evidence="3" type="ORF">BP5796_01383</name>
</gene>
<feature type="signal peptide" evidence="1">
    <location>
        <begin position="1"/>
        <end position="23"/>
    </location>
</feature>
<dbReference type="OrthoDB" id="3518533at2759"/>
<feature type="chain" id="PRO_5017680502" description="DUF7907 domain-containing protein" evidence="1">
    <location>
        <begin position="24"/>
        <end position="222"/>
    </location>
</feature>
<reference evidence="3 4" key="1">
    <citation type="journal article" date="2018" name="IMA Fungus">
        <title>IMA Genome-F 9: Draft genome sequence of Annulohypoxylon stygium, Aspergillus mulundensis, Berkeleyomyces basicola (syn. Thielaviopsis basicola), Ceratocystis smalleyi, two Cercospora beticola strains, Coleophoma cylindrospora, Fusarium fracticaudum, Phialophora cf. hyalina, and Morchella septimelata.</title>
        <authorList>
            <person name="Wingfield B.D."/>
            <person name="Bills G.F."/>
            <person name="Dong Y."/>
            <person name="Huang W."/>
            <person name="Nel W.J."/>
            <person name="Swalarsk-Parry B.S."/>
            <person name="Vaghefi N."/>
            <person name="Wilken P.M."/>
            <person name="An Z."/>
            <person name="de Beer Z.W."/>
            <person name="De Vos L."/>
            <person name="Chen L."/>
            <person name="Duong T.A."/>
            <person name="Gao Y."/>
            <person name="Hammerbacher A."/>
            <person name="Kikkert J.R."/>
            <person name="Li Y."/>
            <person name="Li H."/>
            <person name="Li K."/>
            <person name="Li Q."/>
            <person name="Liu X."/>
            <person name="Ma X."/>
            <person name="Naidoo K."/>
            <person name="Pethybridge S.J."/>
            <person name="Sun J."/>
            <person name="Steenkamp E.T."/>
            <person name="van der Nest M.A."/>
            <person name="van Wyk S."/>
            <person name="Wingfield M.J."/>
            <person name="Xiong C."/>
            <person name="Yue Q."/>
            <person name="Zhang X."/>
        </authorList>
    </citation>
    <scope>NUCLEOTIDE SEQUENCE [LARGE SCALE GENOMIC DNA]</scope>
    <source>
        <strain evidence="3 4">BP5796</strain>
    </source>
</reference>
<evidence type="ECO:0000313" key="4">
    <source>
        <dbReference type="Proteomes" id="UP000256328"/>
    </source>
</evidence>
<proteinExistence type="predicted"/>
<keyword evidence="1" id="KW-0732">Signal</keyword>
<dbReference type="Proteomes" id="UP000256328">
    <property type="component" value="Unassembled WGS sequence"/>
</dbReference>